<gene>
    <name evidence="2" type="ORF">EH31_06390</name>
</gene>
<evidence type="ECO:0000313" key="2">
    <source>
        <dbReference type="EMBL" id="KEO87781.1"/>
    </source>
</evidence>
<keyword evidence="3" id="KW-1185">Reference proteome</keyword>
<accession>A0A074M021</accession>
<evidence type="ECO:0000313" key="3">
    <source>
        <dbReference type="Proteomes" id="UP000027647"/>
    </source>
</evidence>
<evidence type="ECO:0000256" key="1">
    <source>
        <dbReference type="SAM" id="MobiDB-lite"/>
    </source>
</evidence>
<reference evidence="2 3" key="1">
    <citation type="submission" date="2014-04" db="EMBL/GenBank/DDBJ databases">
        <title>A comprehensive comparison of genomes of Erythrobacter spp. strains.</title>
        <authorList>
            <person name="Zheng Q."/>
        </authorList>
    </citation>
    <scope>NUCLEOTIDE SEQUENCE [LARGE SCALE GENOMIC DNA]</scope>
    <source>
        <strain evidence="2 3">DSM 6997</strain>
    </source>
</reference>
<dbReference type="EMBL" id="JMIW01000010">
    <property type="protein sequence ID" value="KEO87781.1"/>
    <property type="molecule type" value="Genomic_DNA"/>
</dbReference>
<protein>
    <submittedName>
        <fullName evidence="2">Uncharacterized protein</fullName>
    </submittedName>
</protein>
<comment type="caution">
    <text evidence="2">The sequence shown here is derived from an EMBL/GenBank/DDBJ whole genome shotgun (WGS) entry which is preliminary data.</text>
</comment>
<dbReference type="Proteomes" id="UP000027647">
    <property type="component" value="Unassembled WGS sequence"/>
</dbReference>
<feature type="region of interest" description="Disordered" evidence="1">
    <location>
        <begin position="42"/>
        <end position="66"/>
    </location>
</feature>
<dbReference type="STRING" id="1044.EH31_06390"/>
<dbReference type="AlphaFoldDB" id="A0A074M021"/>
<proteinExistence type="predicted"/>
<feature type="compositionally biased region" description="Acidic residues" evidence="1">
    <location>
        <begin position="45"/>
        <end position="57"/>
    </location>
</feature>
<name>A0A074M021_ERYLO</name>
<dbReference type="eggNOG" id="ENOG5030M1R">
    <property type="taxonomic scope" value="Bacteria"/>
</dbReference>
<feature type="region of interest" description="Disordered" evidence="1">
    <location>
        <begin position="176"/>
        <end position="217"/>
    </location>
</feature>
<sequence>MHNPTDAKLWPRPGVKSYSVKSFRRGLAILAVCVAGPLAAQDETSVTDDGEQAEEEAERPAPPQQRERRVLDLMITKPRSESDQLLEQDCEEEADAARIANEILVCRRLGESTDGSWDKGEFERGYAQRTQGEKPVDVAGGGIFRGPATVGGLCVIPPCPGEAALIIDIEALPEAPEGSDADRIARGLPPLGKDEELTPEEIQRRRRAAGLDAPDLP</sequence>
<organism evidence="2 3">
    <name type="scientific">Erythrobacter longus</name>
    <dbReference type="NCBI Taxonomy" id="1044"/>
    <lineage>
        <taxon>Bacteria</taxon>
        <taxon>Pseudomonadati</taxon>
        <taxon>Pseudomonadota</taxon>
        <taxon>Alphaproteobacteria</taxon>
        <taxon>Sphingomonadales</taxon>
        <taxon>Erythrobacteraceae</taxon>
        <taxon>Erythrobacter/Porphyrobacter group</taxon>
        <taxon>Erythrobacter</taxon>
    </lineage>
</organism>